<feature type="chain" id="PRO_5018326875" description="inorganic diphosphatase" evidence="7">
    <location>
        <begin position="22"/>
        <end position="363"/>
    </location>
</feature>
<gene>
    <name evidence="8" type="ORF">D0866_01777</name>
</gene>
<name>A0A3M7BIW7_HORWE</name>
<dbReference type="AlphaFoldDB" id="A0A3M7BIW7"/>
<dbReference type="GO" id="GO:0005737">
    <property type="term" value="C:cytoplasm"/>
    <property type="evidence" value="ECO:0007669"/>
    <property type="project" value="InterPro"/>
</dbReference>
<keyword evidence="4" id="KW-0479">Metal-binding</keyword>
<dbReference type="PROSITE" id="PS00387">
    <property type="entry name" value="PPASE"/>
    <property type="match status" value="1"/>
</dbReference>
<evidence type="ECO:0000256" key="2">
    <source>
        <dbReference type="ARBA" id="ARBA00006220"/>
    </source>
</evidence>
<dbReference type="GO" id="GO:0006796">
    <property type="term" value="P:phosphate-containing compound metabolic process"/>
    <property type="evidence" value="ECO:0007669"/>
    <property type="project" value="InterPro"/>
</dbReference>
<comment type="similarity">
    <text evidence="2">Belongs to the PPase family.</text>
</comment>
<evidence type="ECO:0000313" key="9">
    <source>
        <dbReference type="Proteomes" id="UP000276864"/>
    </source>
</evidence>
<dbReference type="EC" id="3.6.1.1" evidence="3"/>
<dbReference type="Gene3D" id="3.90.80.10">
    <property type="entry name" value="Inorganic pyrophosphatase"/>
    <property type="match status" value="1"/>
</dbReference>
<sequence length="363" mass="40923">MLAQQFLVGAAFLLASTFALPQPVRRQTSYVENNSTTINGTTYTLTEGGARNTLVSLLNPSKLASKLKKAYTQDWRMWLERDGNPASFWHDIPIYPDDSNGSIINFVVEIPRWTSGKIEINREEPLNPIFHDEEDGEPRFVQDIWPFKAHPFTYGSIPRTWESPNFDHDYTGFPGDNDPMDAFDVSQDKGYTGQIKQVKILGGLAVNDGGETDWKMLVIGLEDPIASMVDSVEDLEKYRPGVIAAYREWFHIYKIARGDEYIPIVGGSYVNATFAAETVNDSHRFWQALVAGLVDSNEISYNQTTMMLYNVSYVQPGEAATKFDIPRDSDIQPAAEKPEKFQEYYYVGPNLELISSNNPSAQD</sequence>
<evidence type="ECO:0000313" key="8">
    <source>
        <dbReference type="EMBL" id="RMY39668.1"/>
    </source>
</evidence>
<dbReference type="GO" id="GO:0000287">
    <property type="term" value="F:magnesium ion binding"/>
    <property type="evidence" value="ECO:0007669"/>
    <property type="project" value="InterPro"/>
</dbReference>
<dbReference type="EMBL" id="QWIM01000107">
    <property type="protein sequence ID" value="RMY39668.1"/>
    <property type="molecule type" value="Genomic_DNA"/>
</dbReference>
<keyword evidence="6" id="KW-0460">Magnesium</keyword>
<comment type="cofactor">
    <cofactor evidence="1">
        <name>Mg(2+)</name>
        <dbReference type="ChEBI" id="CHEBI:18420"/>
    </cofactor>
</comment>
<organism evidence="8 9">
    <name type="scientific">Hortaea werneckii</name>
    <name type="common">Black yeast</name>
    <name type="synonym">Cladosporium werneckii</name>
    <dbReference type="NCBI Taxonomy" id="91943"/>
    <lineage>
        <taxon>Eukaryota</taxon>
        <taxon>Fungi</taxon>
        <taxon>Dikarya</taxon>
        <taxon>Ascomycota</taxon>
        <taxon>Pezizomycotina</taxon>
        <taxon>Dothideomycetes</taxon>
        <taxon>Dothideomycetidae</taxon>
        <taxon>Mycosphaerellales</taxon>
        <taxon>Teratosphaeriaceae</taxon>
        <taxon>Hortaea</taxon>
    </lineage>
</organism>
<evidence type="ECO:0000256" key="5">
    <source>
        <dbReference type="ARBA" id="ARBA00022801"/>
    </source>
</evidence>
<dbReference type="Proteomes" id="UP000276864">
    <property type="component" value="Unassembled WGS sequence"/>
</dbReference>
<evidence type="ECO:0000256" key="7">
    <source>
        <dbReference type="SAM" id="SignalP"/>
    </source>
</evidence>
<evidence type="ECO:0000256" key="1">
    <source>
        <dbReference type="ARBA" id="ARBA00001946"/>
    </source>
</evidence>
<keyword evidence="7" id="KW-0732">Signal</keyword>
<proteinExistence type="inferred from homology"/>
<protein>
    <recommendedName>
        <fullName evidence="3">inorganic diphosphatase</fullName>
        <ecNumber evidence="3">3.6.1.1</ecNumber>
    </recommendedName>
</protein>
<evidence type="ECO:0000256" key="3">
    <source>
        <dbReference type="ARBA" id="ARBA00012146"/>
    </source>
</evidence>
<dbReference type="Pfam" id="PF00719">
    <property type="entry name" value="Pyrophosphatase"/>
    <property type="match status" value="1"/>
</dbReference>
<reference evidence="8 9" key="1">
    <citation type="journal article" date="2018" name="BMC Genomics">
        <title>Genomic evidence for intraspecific hybridization in a clonal and extremely halotolerant yeast.</title>
        <authorList>
            <person name="Gostincar C."/>
            <person name="Stajich J.E."/>
            <person name="Zupancic J."/>
            <person name="Zalar P."/>
            <person name="Gunde-Cimerman N."/>
        </authorList>
    </citation>
    <scope>NUCLEOTIDE SEQUENCE [LARGE SCALE GENOMIC DNA]</scope>
    <source>
        <strain evidence="8 9">EXF-6651</strain>
    </source>
</reference>
<keyword evidence="5" id="KW-0378">Hydrolase</keyword>
<evidence type="ECO:0000256" key="4">
    <source>
        <dbReference type="ARBA" id="ARBA00022723"/>
    </source>
</evidence>
<feature type="signal peptide" evidence="7">
    <location>
        <begin position="1"/>
        <end position="21"/>
    </location>
</feature>
<evidence type="ECO:0000256" key="6">
    <source>
        <dbReference type="ARBA" id="ARBA00022842"/>
    </source>
</evidence>
<dbReference type="SUPFAM" id="SSF50324">
    <property type="entry name" value="Inorganic pyrophosphatase"/>
    <property type="match status" value="1"/>
</dbReference>
<dbReference type="VEuPathDB" id="FungiDB:BTJ68_06255"/>
<accession>A0A3M7BIW7</accession>
<comment type="caution">
    <text evidence="8">The sequence shown here is derived from an EMBL/GenBank/DDBJ whole genome shotgun (WGS) entry which is preliminary data.</text>
</comment>
<dbReference type="GO" id="GO:0004427">
    <property type="term" value="F:inorganic diphosphate phosphatase activity"/>
    <property type="evidence" value="ECO:0007669"/>
    <property type="project" value="UniProtKB-EC"/>
</dbReference>
<dbReference type="InterPro" id="IPR008162">
    <property type="entry name" value="Pyrophosphatase"/>
</dbReference>
<dbReference type="InterPro" id="IPR036649">
    <property type="entry name" value="Pyrophosphatase_sf"/>
</dbReference>
<dbReference type="PANTHER" id="PTHR10286">
    <property type="entry name" value="INORGANIC PYROPHOSPHATASE"/>
    <property type="match status" value="1"/>
</dbReference>